<dbReference type="RefSeq" id="WP_226592467.1">
    <property type="nucleotide sequence ID" value="NZ_BLAY01000231.1"/>
</dbReference>
<dbReference type="EMBL" id="BLAY01000231">
    <property type="protein sequence ID" value="GET43547.1"/>
    <property type="molecule type" value="Genomic_DNA"/>
</dbReference>
<dbReference type="GO" id="GO:0012505">
    <property type="term" value="C:endomembrane system"/>
    <property type="evidence" value="ECO:0007669"/>
    <property type="project" value="UniProtKB-SubCell"/>
</dbReference>
<proteinExistence type="predicted"/>
<keyword evidence="6 7" id="KW-0472">Membrane</keyword>
<feature type="transmembrane region" description="Helical" evidence="7">
    <location>
        <begin position="6"/>
        <end position="25"/>
    </location>
</feature>
<dbReference type="Pfam" id="PF04116">
    <property type="entry name" value="FA_hydroxylase"/>
    <property type="match status" value="1"/>
</dbReference>
<dbReference type="PANTHER" id="PTHR21624:SF1">
    <property type="entry name" value="ALKYLGLYCEROL MONOOXYGENASE"/>
    <property type="match status" value="1"/>
</dbReference>
<protein>
    <submittedName>
        <fullName evidence="9">Sterol desaturase-like protein</fullName>
    </submittedName>
</protein>
<dbReference type="Proteomes" id="UP001050975">
    <property type="component" value="Unassembled WGS sequence"/>
</dbReference>
<evidence type="ECO:0000313" key="10">
    <source>
        <dbReference type="Proteomes" id="UP001050975"/>
    </source>
</evidence>
<feature type="transmembrane region" description="Helical" evidence="7">
    <location>
        <begin position="87"/>
        <end position="105"/>
    </location>
</feature>
<dbReference type="GO" id="GO:0016020">
    <property type="term" value="C:membrane"/>
    <property type="evidence" value="ECO:0007669"/>
    <property type="project" value="GOC"/>
</dbReference>
<dbReference type="GO" id="GO:0050479">
    <property type="term" value="F:glyceryl-ether monooxygenase activity"/>
    <property type="evidence" value="ECO:0007669"/>
    <property type="project" value="TreeGrafter"/>
</dbReference>
<dbReference type="GO" id="GO:0008610">
    <property type="term" value="P:lipid biosynthetic process"/>
    <property type="evidence" value="ECO:0007669"/>
    <property type="project" value="InterPro"/>
</dbReference>
<feature type="transmembrane region" description="Helical" evidence="7">
    <location>
        <begin position="46"/>
        <end position="67"/>
    </location>
</feature>
<evidence type="ECO:0000256" key="3">
    <source>
        <dbReference type="ARBA" id="ARBA00022989"/>
    </source>
</evidence>
<keyword evidence="5" id="KW-0443">Lipid metabolism</keyword>
<accession>A0AAV3XKT2</accession>
<keyword evidence="2 7" id="KW-0812">Transmembrane</keyword>
<evidence type="ECO:0000256" key="7">
    <source>
        <dbReference type="SAM" id="Phobius"/>
    </source>
</evidence>
<dbReference type="GO" id="GO:0005506">
    <property type="term" value="F:iron ion binding"/>
    <property type="evidence" value="ECO:0007669"/>
    <property type="project" value="InterPro"/>
</dbReference>
<keyword evidence="3 7" id="KW-1133">Transmembrane helix</keyword>
<evidence type="ECO:0000256" key="2">
    <source>
        <dbReference type="ARBA" id="ARBA00022692"/>
    </source>
</evidence>
<dbReference type="InterPro" id="IPR051689">
    <property type="entry name" value="Sterol_desaturase/TMEM195"/>
</dbReference>
<dbReference type="InterPro" id="IPR006694">
    <property type="entry name" value="Fatty_acid_hydroxylase"/>
</dbReference>
<evidence type="ECO:0000256" key="5">
    <source>
        <dbReference type="ARBA" id="ARBA00023098"/>
    </source>
</evidence>
<keyword evidence="10" id="KW-1185">Reference proteome</keyword>
<gene>
    <name evidence="9" type="ORF">MiSe_83720</name>
</gene>
<dbReference type="AlphaFoldDB" id="A0AAV3XKT2"/>
<evidence type="ECO:0000313" key="9">
    <source>
        <dbReference type="EMBL" id="GET43547.1"/>
    </source>
</evidence>
<evidence type="ECO:0000256" key="6">
    <source>
        <dbReference type="ARBA" id="ARBA00023136"/>
    </source>
</evidence>
<evidence type="ECO:0000256" key="4">
    <source>
        <dbReference type="ARBA" id="ARBA00023002"/>
    </source>
</evidence>
<sequence>MIEIMSIQLILWSVFFLTGAVFWLWEISSPLHQIKYKAKCFKELGWIGISIVFSIIIACVTAAIMKLLNSLFIGELEVSAGVMYVPVWLRLIAAYLLQDFSYYLLHRTMHMNRFFWLTHKWHHSTKQSWWLTGGKESLTGGLLNYFTFVWFPLLEIPSEVMAVVAVHQAVHSNWIHLNVKWNSWLGILEWIYVTPRVHSLHHIDPKGRNLSLIFTFYDRLFGTYVCPENFELKKYENRLDDESVAVKTIVGV</sequence>
<reference evidence="9" key="1">
    <citation type="submission" date="2019-10" db="EMBL/GenBank/DDBJ databases">
        <title>Draft genome sequece of Microseira wollei NIES-4236.</title>
        <authorList>
            <person name="Yamaguchi H."/>
            <person name="Suzuki S."/>
            <person name="Kawachi M."/>
        </authorList>
    </citation>
    <scope>NUCLEOTIDE SEQUENCE</scope>
    <source>
        <strain evidence="9">NIES-4236</strain>
    </source>
</reference>
<feature type="domain" description="Fatty acid hydroxylase" evidence="8">
    <location>
        <begin position="92"/>
        <end position="223"/>
    </location>
</feature>
<comment type="caution">
    <text evidence="9">The sequence shown here is derived from an EMBL/GenBank/DDBJ whole genome shotgun (WGS) entry which is preliminary data.</text>
</comment>
<comment type="subcellular location">
    <subcellularLocation>
        <location evidence="1">Endomembrane system</location>
        <topology evidence="1">Multi-pass membrane protein</topology>
    </subcellularLocation>
</comment>
<dbReference type="GO" id="GO:0006643">
    <property type="term" value="P:membrane lipid metabolic process"/>
    <property type="evidence" value="ECO:0007669"/>
    <property type="project" value="TreeGrafter"/>
</dbReference>
<evidence type="ECO:0000256" key="1">
    <source>
        <dbReference type="ARBA" id="ARBA00004127"/>
    </source>
</evidence>
<name>A0AAV3XKT2_9CYAN</name>
<organism evidence="9 10">
    <name type="scientific">Microseira wollei NIES-4236</name>
    <dbReference type="NCBI Taxonomy" id="2530354"/>
    <lineage>
        <taxon>Bacteria</taxon>
        <taxon>Bacillati</taxon>
        <taxon>Cyanobacteriota</taxon>
        <taxon>Cyanophyceae</taxon>
        <taxon>Oscillatoriophycideae</taxon>
        <taxon>Aerosakkonematales</taxon>
        <taxon>Aerosakkonemataceae</taxon>
        <taxon>Microseira</taxon>
    </lineage>
</organism>
<evidence type="ECO:0000259" key="8">
    <source>
        <dbReference type="Pfam" id="PF04116"/>
    </source>
</evidence>
<keyword evidence="4" id="KW-0560">Oxidoreductase</keyword>
<dbReference type="PANTHER" id="PTHR21624">
    <property type="entry name" value="STEROL DESATURASE-RELATED PROTEIN"/>
    <property type="match status" value="1"/>
</dbReference>